<dbReference type="Gene3D" id="1.10.579.10">
    <property type="entry name" value="DNA Cyclobutane Dipyrimidine Photolyase, subunit A, domain 3"/>
    <property type="match status" value="1"/>
</dbReference>
<evidence type="ECO:0000313" key="9">
    <source>
        <dbReference type="Proteomes" id="UP001279642"/>
    </source>
</evidence>
<dbReference type="PROSITE" id="PS51645">
    <property type="entry name" value="PHR_CRY_ALPHA_BETA"/>
    <property type="match status" value="1"/>
</dbReference>
<keyword evidence="4 6" id="KW-0274">FAD</keyword>
<dbReference type="Pfam" id="PF03441">
    <property type="entry name" value="FAD_binding_7"/>
    <property type="match status" value="1"/>
</dbReference>
<evidence type="ECO:0000256" key="1">
    <source>
        <dbReference type="ARBA" id="ARBA00001932"/>
    </source>
</evidence>
<dbReference type="PANTHER" id="PTHR11455:SF9">
    <property type="entry name" value="CRYPTOCHROME CIRCADIAN CLOCK 5 ISOFORM X1"/>
    <property type="match status" value="1"/>
</dbReference>
<proteinExistence type="inferred from homology"/>
<dbReference type="PRINTS" id="PR00147">
    <property type="entry name" value="DNAPHOTLYASE"/>
</dbReference>
<dbReference type="RefSeq" id="WP_320507941.1">
    <property type="nucleotide sequence ID" value="NZ_JAXCLW010000002.1"/>
</dbReference>
<evidence type="ECO:0000256" key="4">
    <source>
        <dbReference type="ARBA" id="ARBA00022827"/>
    </source>
</evidence>
<evidence type="ECO:0000313" key="8">
    <source>
        <dbReference type="EMBL" id="MDY0882883.1"/>
    </source>
</evidence>
<keyword evidence="3 6" id="KW-0285">Flavoprotein</keyword>
<comment type="caution">
    <text evidence="8">The sequence shown here is derived from an EMBL/GenBank/DDBJ whole genome shotgun (WGS) entry which is preliminary data.</text>
</comment>
<dbReference type="InterPro" id="IPR006050">
    <property type="entry name" value="DNA_photolyase_N"/>
</dbReference>
<dbReference type="GO" id="GO:0003904">
    <property type="term" value="F:deoxyribodipyrimidine photo-lyase activity"/>
    <property type="evidence" value="ECO:0007669"/>
    <property type="project" value="UniProtKB-EC"/>
</dbReference>
<dbReference type="InterPro" id="IPR005101">
    <property type="entry name" value="Cryptochr/Photolyase_FAD-bd"/>
</dbReference>
<dbReference type="SUPFAM" id="SSF52425">
    <property type="entry name" value="Cryptochrome/photolyase, N-terminal domain"/>
    <property type="match status" value="1"/>
</dbReference>
<protein>
    <submittedName>
        <fullName evidence="8">Deoxyribodipyrimidine photo-lyase</fullName>
        <ecNumber evidence="8">4.1.99.3</ecNumber>
    </submittedName>
</protein>
<dbReference type="PANTHER" id="PTHR11455">
    <property type="entry name" value="CRYPTOCHROME"/>
    <property type="match status" value="1"/>
</dbReference>
<evidence type="ECO:0000256" key="3">
    <source>
        <dbReference type="ARBA" id="ARBA00022630"/>
    </source>
</evidence>
<keyword evidence="5 6" id="KW-0157">Chromophore</keyword>
<evidence type="ECO:0000256" key="2">
    <source>
        <dbReference type="ARBA" id="ARBA00001974"/>
    </source>
</evidence>
<evidence type="ECO:0000256" key="6">
    <source>
        <dbReference type="RuleBase" id="RU004182"/>
    </source>
</evidence>
<comment type="similarity">
    <text evidence="6">Belongs to the DNA photolyase family.</text>
</comment>
<organism evidence="8 9">
    <name type="scientific">Dongia soli</name>
    <dbReference type="NCBI Taxonomy" id="600628"/>
    <lineage>
        <taxon>Bacteria</taxon>
        <taxon>Pseudomonadati</taxon>
        <taxon>Pseudomonadota</taxon>
        <taxon>Alphaproteobacteria</taxon>
        <taxon>Rhodospirillales</taxon>
        <taxon>Dongiaceae</taxon>
        <taxon>Dongia</taxon>
    </lineage>
</organism>
<reference evidence="8 9" key="1">
    <citation type="journal article" date="2016" name="Antonie Van Leeuwenhoek">
        <title>Dongia soli sp. nov., isolated from soil from Dokdo, Korea.</title>
        <authorList>
            <person name="Kim D.U."/>
            <person name="Lee H."/>
            <person name="Kim H."/>
            <person name="Kim S.G."/>
            <person name="Ka J.O."/>
        </authorList>
    </citation>
    <scope>NUCLEOTIDE SEQUENCE [LARGE SCALE GENOMIC DNA]</scope>
    <source>
        <strain evidence="8 9">D78</strain>
    </source>
</reference>
<name>A0ABU5E980_9PROT</name>
<keyword evidence="8" id="KW-0456">Lyase</keyword>
<dbReference type="SUPFAM" id="SSF48173">
    <property type="entry name" value="Cryptochrome/photolyase FAD-binding domain"/>
    <property type="match status" value="1"/>
</dbReference>
<dbReference type="Gene3D" id="1.25.40.80">
    <property type="match status" value="1"/>
</dbReference>
<dbReference type="InterPro" id="IPR036134">
    <property type="entry name" value="Crypto/Photolyase_FAD-like_sf"/>
</dbReference>
<feature type="domain" description="Photolyase/cryptochrome alpha/beta" evidence="7">
    <location>
        <begin position="4"/>
        <end position="133"/>
    </location>
</feature>
<dbReference type="InterPro" id="IPR014729">
    <property type="entry name" value="Rossmann-like_a/b/a_fold"/>
</dbReference>
<keyword evidence="9" id="KW-1185">Reference proteome</keyword>
<dbReference type="InterPro" id="IPR002081">
    <property type="entry name" value="Cryptochrome/DNA_photolyase_1"/>
</dbReference>
<dbReference type="PROSITE" id="PS00394">
    <property type="entry name" value="DNA_PHOTOLYASES_1_1"/>
    <property type="match status" value="1"/>
</dbReference>
<dbReference type="Proteomes" id="UP001279642">
    <property type="component" value="Unassembled WGS sequence"/>
</dbReference>
<accession>A0ABU5E980</accession>
<comment type="cofactor">
    <cofactor evidence="1">
        <name>(6R)-5,10-methylene-5,6,7,8-tetrahydrofolate</name>
        <dbReference type="ChEBI" id="CHEBI:15636"/>
    </cofactor>
</comment>
<evidence type="ECO:0000259" key="7">
    <source>
        <dbReference type="PROSITE" id="PS51645"/>
    </source>
</evidence>
<comment type="cofactor">
    <cofactor evidence="2">
        <name>FAD</name>
        <dbReference type="ChEBI" id="CHEBI:57692"/>
    </cofactor>
</comment>
<dbReference type="Pfam" id="PF00875">
    <property type="entry name" value="DNA_photolyase"/>
    <property type="match status" value="1"/>
</dbReference>
<dbReference type="EMBL" id="JAXCLW010000002">
    <property type="protein sequence ID" value="MDY0882883.1"/>
    <property type="molecule type" value="Genomic_DNA"/>
</dbReference>
<dbReference type="InterPro" id="IPR036155">
    <property type="entry name" value="Crypto/Photolyase_N_sf"/>
</dbReference>
<dbReference type="Gene3D" id="3.40.50.620">
    <property type="entry name" value="HUPs"/>
    <property type="match status" value="1"/>
</dbReference>
<gene>
    <name evidence="8" type="ORF">SMD27_08510</name>
</gene>
<sequence>MVQPPSLLWFRRDLRLTNNPALQAALRDGKPIMPVFILDEESDGHRRLGRASRWWLGQSLTELDTAIAQLGGRLILRTGPTLATLRELVLETGACMIHFNRRYDPPGSNLDRQIIEALRGDGLAVEDHAPNYLHEPWQLQTNQGDFCKVFTPFWRRLSQHVGPPATHRAPRAPHAWPACENWPSSGAIEHFQYKPAWTENFAHHWQPGEAGARHRLQHFLEDGIDDYPSKRDYPAIEGTSRLSPHLAWGEISVHEAWHSAEPAKCSGAVAFRRELAWRDFNMHLYFHYPDLLRQPWRENFRKFPFRKSAAMLKAWQQGRTGFPLVDAAMRELWQTGWMHNRMRMVTASFLIKDQLIDWQQGETWFWDTLVDADPAQNGANWQWVAGCGFDAAPFFRIFNPVIQSVKFDPQGDYIRRWIPELAALSAKEIHQPWAVPEDRLAATNIQLDRTYPRPILDHAKARQTALAAFRQVSGRSSDAAEPDLFS</sequence>
<dbReference type="EC" id="4.1.99.3" evidence="8"/>
<evidence type="ECO:0000256" key="5">
    <source>
        <dbReference type="ARBA" id="ARBA00022991"/>
    </source>
</evidence>
<dbReference type="InterPro" id="IPR018394">
    <property type="entry name" value="DNA_photolyase_1_CS_C"/>
</dbReference>